<dbReference type="OrthoDB" id="9132167at2"/>
<proteinExistence type="predicted"/>
<dbReference type="GO" id="GO:0008168">
    <property type="term" value="F:methyltransferase activity"/>
    <property type="evidence" value="ECO:0007669"/>
    <property type="project" value="UniProtKB-KW"/>
</dbReference>
<gene>
    <name evidence="3" type="ORF">BLIN101_00650</name>
</gene>
<evidence type="ECO:0000259" key="2">
    <source>
        <dbReference type="Pfam" id="PF01035"/>
    </source>
</evidence>
<feature type="domain" description="Methylated-DNA-[protein]-cysteine S-methyltransferase DNA binding" evidence="2">
    <location>
        <begin position="7"/>
        <end position="63"/>
    </location>
</feature>
<name>A0A2H1HVV0_BRELN</name>
<organism evidence="3 4">
    <name type="scientific">Brevibacterium linens</name>
    <dbReference type="NCBI Taxonomy" id="1703"/>
    <lineage>
        <taxon>Bacteria</taxon>
        <taxon>Bacillati</taxon>
        <taxon>Actinomycetota</taxon>
        <taxon>Actinomycetes</taxon>
        <taxon>Micrococcales</taxon>
        <taxon>Brevibacteriaceae</taxon>
        <taxon>Brevibacterium</taxon>
    </lineage>
</organism>
<dbReference type="GeneID" id="303221157"/>
<dbReference type="GO" id="GO:0032259">
    <property type="term" value="P:methylation"/>
    <property type="evidence" value="ECO:0007669"/>
    <property type="project" value="UniProtKB-KW"/>
</dbReference>
<evidence type="ECO:0000313" key="3">
    <source>
        <dbReference type="EMBL" id="SMX67041.1"/>
    </source>
</evidence>
<dbReference type="Proteomes" id="UP000234498">
    <property type="component" value="Unassembled WGS sequence"/>
</dbReference>
<dbReference type="InterPro" id="IPR014048">
    <property type="entry name" value="MethylDNA_cys_MeTrfase_DNA-bd"/>
</dbReference>
<dbReference type="InterPro" id="IPR052520">
    <property type="entry name" value="ATL_DNA_repair"/>
</dbReference>
<keyword evidence="3" id="KW-0489">Methyltransferase</keyword>
<keyword evidence="1" id="KW-0227">DNA damage</keyword>
<keyword evidence="3" id="KW-0808">Transferase</keyword>
<dbReference type="Pfam" id="PF01035">
    <property type="entry name" value="DNA_binding_1"/>
    <property type="match status" value="1"/>
</dbReference>
<dbReference type="InterPro" id="IPR036388">
    <property type="entry name" value="WH-like_DNA-bd_sf"/>
</dbReference>
<dbReference type="SUPFAM" id="SSF46767">
    <property type="entry name" value="Methylated DNA-protein cysteine methyltransferase, C-terminal domain"/>
    <property type="match status" value="1"/>
</dbReference>
<accession>A0A2H1HVV0</accession>
<dbReference type="PANTHER" id="PTHR42942:SF1">
    <property type="entry name" value="ALKYLTRANSFERASE-LIKE PROTEIN 1"/>
    <property type="match status" value="1"/>
</dbReference>
<dbReference type="AlphaFoldDB" id="A0A2H1HVV0"/>
<evidence type="ECO:0000313" key="4">
    <source>
        <dbReference type="Proteomes" id="UP000234498"/>
    </source>
</evidence>
<dbReference type="RefSeq" id="WP_025776970.1">
    <property type="nucleotide sequence ID" value="NZ_CP026734.1"/>
</dbReference>
<dbReference type="GO" id="GO:0006281">
    <property type="term" value="P:DNA repair"/>
    <property type="evidence" value="ECO:0007669"/>
    <property type="project" value="InterPro"/>
</dbReference>
<protein>
    <submittedName>
        <fullName evidence="3">6-O-methylguanine DNA methyltransferase, DNA binding domain</fullName>
    </submittedName>
</protein>
<dbReference type="EMBL" id="FXZA01000001">
    <property type="protein sequence ID" value="SMX67041.1"/>
    <property type="molecule type" value="Genomic_DNA"/>
</dbReference>
<sequence>MDEIAVERVLRIVELVPAARVVAYGTVGAVADCSPRYVGRVMREFGSNVTWWRVVDATGLLPPEIFARARTHWDDEGTAHTHERVERSAFLDVDELDQLWRTHGIEPGCG</sequence>
<dbReference type="Gene3D" id="1.10.10.10">
    <property type="entry name" value="Winged helix-like DNA-binding domain superfamily/Winged helix DNA-binding domain"/>
    <property type="match status" value="1"/>
</dbReference>
<reference evidence="3 4" key="1">
    <citation type="submission" date="2017-03" db="EMBL/GenBank/DDBJ databases">
        <authorList>
            <person name="Afonso C.L."/>
            <person name="Miller P.J."/>
            <person name="Scott M.A."/>
            <person name="Spackman E."/>
            <person name="Goraichik I."/>
            <person name="Dimitrov K.M."/>
            <person name="Suarez D.L."/>
            <person name="Swayne D.E."/>
        </authorList>
    </citation>
    <scope>NUCLEOTIDE SEQUENCE [LARGE SCALE GENOMIC DNA]</scope>
    <source>
        <strain evidence="3 4">Mu101</strain>
    </source>
</reference>
<dbReference type="PANTHER" id="PTHR42942">
    <property type="entry name" value="6-O-METHYLGUANINE DNA METHYLTRANSFERASE"/>
    <property type="match status" value="1"/>
</dbReference>
<evidence type="ECO:0000256" key="1">
    <source>
        <dbReference type="ARBA" id="ARBA00022763"/>
    </source>
</evidence>
<dbReference type="InterPro" id="IPR036217">
    <property type="entry name" value="MethylDNA_cys_MeTrfase_DNAb"/>
</dbReference>